<dbReference type="InterPro" id="IPR037038">
    <property type="entry name" value="HepT-like_sf"/>
</dbReference>
<keyword evidence="4" id="KW-0547">Nucleotide-binding</keyword>
<evidence type="ECO:0000256" key="5">
    <source>
        <dbReference type="ARBA" id="ARBA00022801"/>
    </source>
</evidence>
<dbReference type="InterPro" id="IPR051813">
    <property type="entry name" value="HepT_RNase_toxin"/>
</dbReference>
<dbReference type="GO" id="GO:0110001">
    <property type="term" value="C:toxin-antitoxin complex"/>
    <property type="evidence" value="ECO:0007669"/>
    <property type="project" value="InterPro"/>
</dbReference>
<dbReference type="PANTHER" id="PTHR34139:SF1">
    <property type="entry name" value="RNASE MJ1380-RELATED"/>
    <property type="match status" value="1"/>
</dbReference>
<reference evidence="7 8" key="1">
    <citation type="submission" date="2020-06" db="EMBL/GenBank/DDBJ databases">
        <title>High-quality draft genome of sulfate reducer Desulfobacter latus type strain AcrS2 isolated from marine sediment.</title>
        <authorList>
            <person name="Hoppe M."/>
            <person name="Larsen C.K."/>
            <person name="Marshall I.P.G."/>
            <person name="Schramm A."/>
            <person name="Marietou A.G."/>
        </authorList>
    </citation>
    <scope>NUCLEOTIDE SEQUENCE [LARGE SCALE GENOMIC DNA]</scope>
    <source>
        <strain evidence="7 8">AcRS2</strain>
    </source>
</reference>
<evidence type="ECO:0000313" key="7">
    <source>
        <dbReference type="EMBL" id="NWH06558.1"/>
    </source>
</evidence>
<organism evidence="7 8">
    <name type="scientific">Desulfobacter latus</name>
    <dbReference type="NCBI Taxonomy" id="2292"/>
    <lineage>
        <taxon>Bacteria</taxon>
        <taxon>Pseudomonadati</taxon>
        <taxon>Thermodesulfobacteriota</taxon>
        <taxon>Desulfobacteria</taxon>
        <taxon>Desulfobacterales</taxon>
        <taxon>Desulfobacteraceae</taxon>
        <taxon>Desulfobacter</taxon>
    </lineage>
</organism>
<keyword evidence="2" id="KW-1277">Toxin-antitoxin system</keyword>
<dbReference type="GO" id="GO:0000166">
    <property type="term" value="F:nucleotide binding"/>
    <property type="evidence" value="ECO:0007669"/>
    <property type="project" value="UniProtKB-KW"/>
</dbReference>
<evidence type="ECO:0000313" key="8">
    <source>
        <dbReference type="Proteomes" id="UP000553343"/>
    </source>
</evidence>
<proteinExistence type="inferred from homology"/>
<keyword evidence="1" id="KW-0597">Phosphoprotein</keyword>
<dbReference type="PANTHER" id="PTHR34139">
    <property type="entry name" value="UPF0331 PROTEIN MJ0127"/>
    <property type="match status" value="1"/>
</dbReference>
<evidence type="ECO:0000256" key="1">
    <source>
        <dbReference type="ARBA" id="ARBA00022553"/>
    </source>
</evidence>
<protein>
    <submittedName>
        <fullName evidence="7">DUF86 domain-containing protein</fullName>
    </submittedName>
</protein>
<evidence type="ECO:0000256" key="6">
    <source>
        <dbReference type="ARBA" id="ARBA00024207"/>
    </source>
</evidence>
<dbReference type="InterPro" id="IPR008201">
    <property type="entry name" value="HepT-like"/>
</dbReference>
<evidence type="ECO:0000256" key="2">
    <source>
        <dbReference type="ARBA" id="ARBA00022649"/>
    </source>
</evidence>
<dbReference type="EMBL" id="JACADJ010000085">
    <property type="protein sequence ID" value="NWH06558.1"/>
    <property type="molecule type" value="Genomic_DNA"/>
</dbReference>
<comment type="caution">
    <text evidence="7">The sequence shown here is derived from an EMBL/GenBank/DDBJ whole genome shotgun (WGS) entry which is preliminary data.</text>
</comment>
<sequence>MYDEEIVLDLLGKMAELTERIRARFKEVVSVSELTDSCAGVEKLDLLLMPLIVIGELVTKIDHITKQALFEKYPQIPWREIKGLRNVVAHNYYEVNAEEIFDTCKNDIPKLAETIKQIISDFQ</sequence>
<keyword evidence="8" id="KW-1185">Reference proteome</keyword>
<dbReference type="Gene3D" id="1.20.120.580">
    <property type="entry name" value="bsu32300-like"/>
    <property type="match status" value="1"/>
</dbReference>
<evidence type="ECO:0000256" key="3">
    <source>
        <dbReference type="ARBA" id="ARBA00022722"/>
    </source>
</evidence>
<comment type="similarity">
    <text evidence="6">Belongs to the HepT RNase toxin family.</text>
</comment>
<dbReference type="GO" id="GO:0004540">
    <property type="term" value="F:RNA nuclease activity"/>
    <property type="evidence" value="ECO:0007669"/>
    <property type="project" value="InterPro"/>
</dbReference>
<dbReference type="Pfam" id="PF01934">
    <property type="entry name" value="HepT-like"/>
    <property type="match status" value="1"/>
</dbReference>
<gene>
    <name evidence="7" type="ORF">HXW94_16465</name>
</gene>
<evidence type="ECO:0000256" key="4">
    <source>
        <dbReference type="ARBA" id="ARBA00022741"/>
    </source>
</evidence>
<dbReference type="Proteomes" id="UP000553343">
    <property type="component" value="Unassembled WGS sequence"/>
</dbReference>
<accession>A0A850TCR0</accession>
<dbReference type="SUPFAM" id="SSF81593">
    <property type="entry name" value="Nucleotidyltransferase substrate binding subunit/domain"/>
    <property type="match status" value="1"/>
</dbReference>
<dbReference type="GO" id="GO:0016787">
    <property type="term" value="F:hydrolase activity"/>
    <property type="evidence" value="ECO:0007669"/>
    <property type="project" value="UniProtKB-KW"/>
</dbReference>
<name>A0A850TCR0_9BACT</name>
<dbReference type="RefSeq" id="WP_178368013.1">
    <property type="nucleotide sequence ID" value="NZ_JACADJ010000085.1"/>
</dbReference>
<keyword evidence="5" id="KW-0378">Hydrolase</keyword>
<dbReference type="AlphaFoldDB" id="A0A850TCR0"/>
<keyword evidence="3" id="KW-0540">Nuclease</keyword>